<gene>
    <name evidence="1" type="ORF">E3J62_10770</name>
</gene>
<accession>A0A523UPB6</accession>
<dbReference type="Proteomes" id="UP000315525">
    <property type="component" value="Unassembled WGS sequence"/>
</dbReference>
<reference evidence="1 2" key="1">
    <citation type="submission" date="2019-03" db="EMBL/GenBank/DDBJ databases">
        <title>Metabolic potential of uncultured bacteria and archaea associated with petroleum seepage in deep-sea sediments.</title>
        <authorList>
            <person name="Dong X."/>
            <person name="Hubert C."/>
        </authorList>
    </citation>
    <scope>NUCLEOTIDE SEQUENCE [LARGE SCALE GENOMIC DNA]</scope>
    <source>
        <strain evidence="1">E44_bin18</strain>
    </source>
</reference>
<protein>
    <submittedName>
        <fullName evidence="1">Uncharacterized protein</fullName>
    </submittedName>
</protein>
<evidence type="ECO:0000313" key="1">
    <source>
        <dbReference type="EMBL" id="TET44285.1"/>
    </source>
</evidence>
<comment type="caution">
    <text evidence="1">The sequence shown here is derived from an EMBL/GenBank/DDBJ whole genome shotgun (WGS) entry which is preliminary data.</text>
</comment>
<sequence>MEFPVEETRRQLLSWVESEELLLGGNGDSPLRQFKERAKACRDLKALTDLELELWRSVGYERLALGSLRRAGELIFEGLGRPVCPDAIQEVFKFVDAFTIMPSSRKPGMWVLMKKVEEGMTLLGYDTQVISQAEYILERAFREGKLDHVLATQ</sequence>
<name>A0A523UPB6_UNCT6</name>
<proteinExistence type="predicted"/>
<evidence type="ECO:0000313" key="2">
    <source>
        <dbReference type="Proteomes" id="UP000315525"/>
    </source>
</evidence>
<dbReference type="AlphaFoldDB" id="A0A523UPB6"/>
<dbReference type="EMBL" id="SOJN01000130">
    <property type="protein sequence ID" value="TET44285.1"/>
    <property type="molecule type" value="Genomic_DNA"/>
</dbReference>
<organism evidence="1 2">
    <name type="scientific">candidate division TA06 bacterium</name>
    <dbReference type="NCBI Taxonomy" id="2250710"/>
    <lineage>
        <taxon>Bacteria</taxon>
        <taxon>Bacteria division TA06</taxon>
    </lineage>
</organism>